<dbReference type="CDD" id="cd00755">
    <property type="entry name" value="YgdL_like"/>
    <property type="match status" value="1"/>
</dbReference>
<dbReference type="SUPFAM" id="SSF69572">
    <property type="entry name" value="Activating enzymes of the ubiquitin-like proteins"/>
    <property type="match status" value="1"/>
</dbReference>
<dbReference type="EMBL" id="FQZY01000027">
    <property type="protein sequence ID" value="SHK04601.1"/>
    <property type="molecule type" value="Genomic_DNA"/>
</dbReference>
<dbReference type="STRING" id="1121950.SAMN02745243_02052"/>
<dbReference type="GO" id="GO:0008641">
    <property type="term" value="F:ubiquitin-like modifier activating enzyme activity"/>
    <property type="evidence" value="ECO:0007669"/>
    <property type="project" value="InterPro"/>
</dbReference>
<dbReference type="InterPro" id="IPR000594">
    <property type="entry name" value="ThiF_NAD_FAD-bd"/>
</dbReference>
<keyword evidence="3" id="KW-1185">Reference proteome</keyword>
<feature type="domain" description="THIF-type NAD/FAD binding fold" evidence="1">
    <location>
        <begin position="10"/>
        <end position="231"/>
    </location>
</feature>
<dbReference type="FunFam" id="3.40.50.720:FF:000141">
    <property type="entry name" value="tRNA threonylcarbamoyladenosine dehydratase"/>
    <property type="match status" value="1"/>
</dbReference>
<sequence>MVNQFSRTELLIGSENMERLHRARVAVFGIGGVGGYTVEALARTGIGTLDLIDNDDVCLTNLNRQIIATTKTIGRDKVDVARERILDINPNAVVHVHKTFYLPETAGEFDFRAYDYVVDAIDTVTGKLQLAEQAQEAGTPVISSMGAGNKMDPTAFRVADIYQTSVCPLAKVMRRELKKRGIRKLKVVYSQEKPLTPIGETGEESQRRQLPGSNAFVPSVVGLIIAGEVVRDLIVL</sequence>
<dbReference type="InterPro" id="IPR035985">
    <property type="entry name" value="Ubiquitin-activating_enz"/>
</dbReference>
<dbReference type="Gene3D" id="3.40.50.720">
    <property type="entry name" value="NAD(P)-binding Rossmann-like Domain"/>
    <property type="match status" value="1"/>
</dbReference>
<evidence type="ECO:0000313" key="2">
    <source>
        <dbReference type="EMBL" id="SHK04601.1"/>
    </source>
</evidence>
<dbReference type="Pfam" id="PF00899">
    <property type="entry name" value="ThiF"/>
    <property type="match status" value="1"/>
</dbReference>
<accession>A0A1M6P9G0</accession>
<dbReference type="PANTHER" id="PTHR43267:SF1">
    <property type="entry name" value="TRNA THREONYLCARBAMOYLADENOSINE DEHYDRATASE"/>
    <property type="match status" value="1"/>
</dbReference>
<dbReference type="RefSeq" id="WP_073109593.1">
    <property type="nucleotide sequence ID" value="NZ_FQZY01000027.1"/>
</dbReference>
<dbReference type="PANTHER" id="PTHR43267">
    <property type="entry name" value="TRNA THREONYLCARBAMOYLADENOSINE DEHYDRATASE"/>
    <property type="match status" value="1"/>
</dbReference>
<dbReference type="OrthoDB" id="9804150at2"/>
<dbReference type="InterPro" id="IPR045886">
    <property type="entry name" value="ThiF/MoeB/HesA"/>
</dbReference>
<proteinExistence type="predicted"/>
<reference evidence="2 3" key="1">
    <citation type="submission" date="2016-11" db="EMBL/GenBank/DDBJ databases">
        <authorList>
            <person name="Jaros S."/>
            <person name="Januszkiewicz K."/>
            <person name="Wedrychowicz H."/>
        </authorList>
    </citation>
    <scope>NUCLEOTIDE SEQUENCE [LARGE SCALE GENOMIC DNA]</scope>
    <source>
        <strain evidence="2 3">DSM 15480</strain>
    </source>
</reference>
<dbReference type="GO" id="GO:0061503">
    <property type="term" value="F:tRNA threonylcarbamoyladenosine dehydratase"/>
    <property type="evidence" value="ECO:0007669"/>
    <property type="project" value="TreeGrafter"/>
</dbReference>
<organism evidence="2 3">
    <name type="scientific">Hespellia stercorisuis DSM 15480</name>
    <dbReference type="NCBI Taxonomy" id="1121950"/>
    <lineage>
        <taxon>Bacteria</taxon>
        <taxon>Bacillati</taxon>
        <taxon>Bacillota</taxon>
        <taxon>Clostridia</taxon>
        <taxon>Lachnospirales</taxon>
        <taxon>Lachnospiraceae</taxon>
        <taxon>Hespellia</taxon>
    </lineage>
</organism>
<name>A0A1M6P9G0_9FIRM</name>
<evidence type="ECO:0000259" key="1">
    <source>
        <dbReference type="Pfam" id="PF00899"/>
    </source>
</evidence>
<protein>
    <submittedName>
        <fullName evidence="2">tRNA A37 threonylcarbamoyladenosine dehydratase</fullName>
    </submittedName>
</protein>
<dbReference type="Proteomes" id="UP000184301">
    <property type="component" value="Unassembled WGS sequence"/>
</dbReference>
<evidence type="ECO:0000313" key="3">
    <source>
        <dbReference type="Proteomes" id="UP000184301"/>
    </source>
</evidence>
<dbReference type="GO" id="GO:0061504">
    <property type="term" value="P:cyclic threonylcarbamoyladenosine biosynthetic process"/>
    <property type="evidence" value="ECO:0007669"/>
    <property type="project" value="TreeGrafter"/>
</dbReference>
<dbReference type="AlphaFoldDB" id="A0A1M6P9G0"/>
<gene>
    <name evidence="2" type="ORF">SAMN02745243_02052</name>
</gene>